<reference evidence="2 3" key="1">
    <citation type="submission" date="2014-11" db="EMBL/GenBank/DDBJ databases">
        <title>A Rickettsiales Symbiont of Amoebae With Ancient Features.</title>
        <authorList>
            <person name="Schulz F."/>
            <person name="Martijn J."/>
            <person name="Wascher F."/>
            <person name="Kostanjsek R."/>
            <person name="Ettema T.J."/>
            <person name="Horn M."/>
        </authorList>
    </citation>
    <scope>NUCLEOTIDE SEQUENCE [LARGE SCALE GENOMIC DNA]</scope>
    <source>
        <strain evidence="2 3">UWC36</strain>
    </source>
</reference>
<dbReference type="EMBL" id="JSWE01000184">
    <property type="protein sequence ID" value="KIE04498.1"/>
    <property type="molecule type" value="Genomic_DNA"/>
</dbReference>
<proteinExistence type="predicted"/>
<dbReference type="STRING" id="86105.NF27_HQ00360"/>
<gene>
    <name evidence="2" type="ORF">NF27_HQ00360</name>
</gene>
<dbReference type="Pfam" id="PF13508">
    <property type="entry name" value="Acetyltransf_7"/>
    <property type="match status" value="1"/>
</dbReference>
<sequence>MTYIIEQTLSPSGEDIDFLTRKINEEANKYGISEEAYPFAFFIKVNGEKIIAGCNGSVIYGAIYTDQLWVDPEYRNKGLGKMLMERVHSYGCEVGCNLATVTTLSFQAASSFYEKLGYERDFERAGYSYNSKCIFLKKGL</sequence>
<evidence type="ECO:0000259" key="1">
    <source>
        <dbReference type="PROSITE" id="PS51186"/>
    </source>
</evidence>
<dbReference type="Gene3D" id="3.40.630.30">
    <property type="match status" value="1"/>
</dbReference>
<evidence type="ECO:0000313" key="2">
    <source>
        <dbReference type="EMBL" id="KIE04498.1"/>
    </source>
</evidence>
<dbReference type="InterPro" id="IPR000182">
    <property type="entry name" value="GNAT_dom"/>
</dbReference>
<evidence type="ECO:0000313" key="3">
    <source>
        <dbReference type="Proteomes" id="UP000031258"/>
    </source>
</evidence>
<protein>
    <recommendedName>
        <fullName evidence="1">N-acetyltransferase domain-containing protein</fullName>
    </recommendedName>
</protein>
<keyword evidence="3" id="KW-1185">Reference proteome</keyword>
<dbReference type="CDD" id="cd04301">
    <property type="entry name" value="NAT_SF"/>
    <property type="match status" value="1"/>
</dbReference>
<organism evidence="2 3">
    <name type="scientific">Candidatus Jidaibacter acanthamoebae</name>
    <dbReference type="NCBI Taxonomy" id="86105"/>
    <lineage>
        <taxon>Bacteria</taxon>
        <taxon>Pseudomonadati</taxon>
        <taxon>Pseudomonadota</taxon>
        <taxon>Alphaproteobacteria</taxon>
        <taxon>Rickettsiales</taxon>
        <taxon>Candidatus Midichloriaceae</taxon>
        <taxon>Candidatus Jidaibacter</taxon>
    </lineage>
</organism>
<accession>A0A0C1QK38</accession>
<name>A0A0C1QK38_9RICK</name>
<comment type="caution">
    <text evidence="2">The sequence shown here is derived from an EMBL/GenBank/DDBJ whole genome shotgun (WGS) entry which is preliminary data.</text>
</comment>
<feature type="domain" description="N-acetyltransferase" evidence="1">
    <location>
        <begin position="1"/>
        <end position="140"/>
    </location>
</feature>
<dbReference type="Proteomes" id="UP000031258">
    <property type="component" value="Unassembled WGS sequence"/>
</dbReference>
<dbReference type="OrthoDB" id="9787920at2"/>
<dbReference type="GO" id="GO:0016747">
    <property type="term" value="F:acyltransferase activity, transferring groups other than amino-acyl groups"/>
    <property type="evidence" value="ECO:0007669"/>
    <property type="project" value="InterPro"/>
</dbReference>
<dbReference type="AlphaFoldDB" id="A0A0C1QK38"/>
<dbReference type="InterPro" id="IPR016181">
    <property type="entry name" value="Acyl_CoA_acyltransferase"/>
</dbReference>
<dbReference type="PROSITE" id="PS51186">
    <property type="entry name" value="GNAT"/>
    <property type="match status" value="1"/>
</dbReference>
<dbReference type="RefSeq" id="WP_039458413.1">
    <property type="nucleotide sequence ID" value="NZ_JSWE01000184.1"/>
</dbReference>
<dbReference type="SUPFAM" id="SSF55729">
    <property type="entry name" value="Acyl-CoA N-acyltransferases (Nat)"/>
    <property type="match status" value="1"/>
</dbReference>